<dbReference type="Proteomes" id="UP000479190">
    <property type="component" value="Unassembled WGS sequence"/>
</dbReference>
<accession>A0A6H5HZ40</accession>
<reference evidence="1 2" key="1">
    <citation type="submission" date="2020-02" db="EMBL/GenBank/DDBJ databases">
        <authorList>
            <person name="Ferguson B K."/>
        </authorList>
    </citation>
    <scope>NUCLEOTIDE SEQUENCE [LARGE SCALE GENOMIC DNA]</scope>
</reference>
<sequence>MFPGRSLTIVAQASPGAIAARTSVNDYCERPPVVRARASGLRVIQNNLNLMSNVRLDRILFLLTGSGREAIVRIFTLLRSSFSKAYLRLKIIQKITIKKKIIIDDLHAGVLENADMIDLFSKGSHHKNLKLLQETSRTMTRNADTLDNEAMRNARKRHMPISEIIAAFPKNT</sequence>
<dbReference type="AlphaFoldDB" id="A0A6H5HZ40"/>
<proteinExistence type="predicted"/>
<gene>
    <name evidence="1" type="ORF">TBRA_LOCUS3065</name>
</gene>
<dbReference type="EMBL" id="CADCXV010000618">
    <property type="protein sequence ID" value="CAB0031085.1"/>
    <property type="molecule type" value="Genomic_DNA"/>
</dbReference>
<evidence type="ECO:0000313" key="1">
    <source>
        <dbReference type="EMBL" id="CAB0031085.1"/>
    </source>
</evidence>
<evidence type="ECO:0000313" key="2">
    <source>
        <dbReference type="Proteomes" id="UP000479190"/>
    </source>
</evidence>
<protein>
    <submittedName>
        <fullName evidence="1">Uncharacterized protein</fullName>
    </submittedName>
</protein>
<name>A0A6H5HZ40_9HYME</name>
<keyword evidence="2" id="KW-1185">Reference proteome</keyword>
<organism evidence="1 2">
    <name type="scientific">Trichogramma brassicae</name>
    <dbReference type="NCBI Taxonomy" id="86971"/>
    <lineage>
        <taxon>Eukaryota</taxon>
        <taxon>Metazoa</taxon>
        <taxon>Ecdysozoa</taxon>
        <taxon>Arthropoda</taxon>
        <taxon>Hexapoda</taxon>
        <taxon>Insecta</taxon>
        <taxon>Pterygota</taxon>
        <taxon>Neoptera</taxon>
        <taxon>Endopterygota</taxon>
        <taxon>Hymenoptera</taxon>
        <taxon>Apocrita</taxon>
        <taxon>Proctotrupomorpha</taxon>
        <taxon>Chalcidoidea</taxon>
        <taxon>Trichogrammatidae</taxon>
        <taxon>Trichogramma</taxon>
    </lineage>
</organism>